<dbReference type="Gene3D" id="3.10.129.10">
    <property type="entry name" value="Hotdog Thioesterase"/>
    <property type="match status" value="1"/>
</dbReference>
<organism evidence="3 4">
    <name type="scientific">Bradyrhizobium sediminis</name>
    <dbReference type="NCBI Taxonomy" id="2840469"/>
    <lineage>
        <taxon>Bacteria</taxon>
        <taxon>Pseudomonadati</taxon>
        <taxon>Pseudomonadota</taxon>
        <taxon>Alphaproteobacteria</taxon>
        <taxon>Hyphomicrobiales</taxon>
        <taxon>Nitrobacteraceae</taxon>
        <taxon>Bradyrhizobium</taxon>
    </lineage>
</organism>
<dbReference type="GO" id="GO:0061522">
    <property type="term" value="F:1,4-dihydroxy-2-naphthoyl-CoA thioesterase activity"/>
    <property type="evidence" value="ECO:0007669"/>
    <property type="project" value="TreeGrafter"/>
</dbReference>
<dbReference type="InterPro" id="IPR003736">
    <property type="entry name" value="PAAI_dom"/>
</dbReference>
<protein>
    <submittedName>
        <fullName evidence="3">PaaI family thioesterase</fullName>
    </submittedName>
</protein>
<dbReference type="CDD" id="cd03443">
    <property type="entry name" value="PaaI_thioesterase"/>
    <property type="match status" value="1"/>
</dbReference>
<evidence type="ECO:0000256" key="1">
    <source>
        <dbReference type="ARBA" id="ARBA00022801"/>
    </source>
</evidence>
<dbReference type="InterPro" id="IPR006683">
    <property type="entry name" value="Thioestr_dom"/>
</dbReference>
<dbReference type="AlphaFoldDB" id="A0A975NQV8"/>
<evidence type="ECO:0000313" key="4">
    <source>
        <dbReference type="Proteomes" id="UP000680805"/>
    </source>
</evidence>
<feature type="domain" description="Thioesterase" evidence="2">
    <location>
        <begin position="47"/>
        <end position="122"/>
    </location>
</feature>
<dbReference type="RefSeq" id="WP_215615204.1">
    <property type="nucleotide sequence ID" value="NZ_CP076135.1"/>
</dbReference>
<dbReference type="GO" id="GO:0005829">
    <property type="term" value="C:cytosol"/>
    <property type="evidence" value="ECO:0007669"/>
    <property type="project" value="TreeGrafter"/>
</dbReference>
<evidence type="ECO:0000259" key="2">
    <source>
        <dbReference type="Pfam" id="PF03061"/>
    </source>
</evidence>
<dbReference type="InterPro" id="IPR029069">
    <property type="entry name" value="HotDog_dom_sf"/>
</dbReference>
<keyword evidence="1" id="KW-0378">Hydrolase</keyword>
<dbReference type="NCBIfam" id="TIGR00369">
    <property type="entry name" value="unchar_dom_1"/>
    <property type="match status" value="1"/>
</dbReference>
<sequence>MIATALDRLTAPPSSKLLGWHLLDARPSEGWVRIGFDGKKVFCNPAGFVQGGILSAMLDDTMGPAVFIMTEGRLYTATITMTVNFLAPAKPGPIVGEASVTQLGKTVAFVEGRLMAGDGTVLATSTASARLVETAKAIRREHLEVAAGGIV</sequence>
<gene>
    <name evidence="3" type="ORF">KMZ68_07690</name>
</gene>
<proteinExistence type="predicted"/>
<dbReference type="KEGG" id="bsei:KMZ68_07690"/>
<name>A0A975NQV8_9BRAD</name>
<dbReference type="Proteomes" id="UP000680805">
    <property type="component" value="Chromosome"/>
</dbReference>
<accession>A0A975NQV8</accession>
<evidence type="ECO:0000313" key="3">
    <source>
        <dbReference type="EMBL" id="QWG19698.1"/>
    </source>
</evidence>
<dbReference type="SUPFAM" id="SSF54637">
    <property type="entry name" value="Thioesterase/thiol ester dehydrase-isomerase"/>
    <property type="match status" value="1"/>
</dbReference>
<dbReference type="PANTHER" id="PTHR43240:SF1">
    <property type="entry name" value="BLR5584 PROTEIN"/>
    <property type="match status" value="1"/>
</dbReference>
<reference evidence="3" key="1">
    <citation type="submission" date="2021-06" db="EMBL/GenBank/DDBJ databases">
        <title>Bradyrhizobium sp. S2-11-2 Genome sequencing.</title>
        <authorList>
            <person name="Jin L."/>
        </authorList>
    </citation>
    <scope>NUCLEOTIDE SEQUENCE</scope>
    <source>
        <strain evidence="3">S2-11-2</strain>
    </source>
</reference>
<dbReference type="PANTHER" id="PTHR43240">
    <property type="entry name" value="1,4-DIHYDROXY-2-NAPHTHOYL-COA THIOESTERASE 1"/>
    <property type="match status" value="1"/>
</dbReference>
<dbReference type="EMBL" id="CP076135">
    <property type="protein sequence ID" value="QWG19698.1"/>
    <property type="molecule type" value="Genomic_DNA"/>
</dbReference>
<dbReference type="Pfam" id="PF03061">
    <property type="entry name" value="4HBT"/>
    <property type="match status" value="1"/>
</dbReference>